<feature type="region of interest" description="Disordered" evidence="1">
    <location>
        <begin position="19"/>
        <end position="53"/>
    </location>
</feature>
<evidence type="ECO:0000313" key="3">
    <source>
        <dbReference type="EMBL" id="KAF9486679.1"/>
    </source>
</evidence>
<evidence type="ECO:0000256" key="1">
    <source>
        <dbReference type="SAM" id="MobiDB-lite"/>
    </source>
</evidence>
<sequence>MGNNPSPLRTFGLQQVLRPSATPLEAAGTQDARDDTPRLCGHPGRASTLAATNPASFPFPLKLDPCLSPQLRATRQPIRSTMPPPCLSPQLQATRQPA</sequence>
<feature type="region of interest" description="Disordered" evidence="1">
    <location>
        <begin position="74"/>
        <end position="98"/>
    </location>
</feature>
<dbReference type="EMBL" id="MU155025">
    <property type="protein sequence ID" value="KAF9486670.1"/>
    <property type="molecule type" value="Genomic_DNA"/>
</dbReference>
<gene>
    <name evidence="3" type="ORF">BDN71DRAFT_1514744</name>
    <name evidence="2" type="ORF">BDN71DRAFT_1514752</name>
</gene>
<reference evidence="2" key="1">
    <citation type="submission" date="2020-11" db="EMBL/GenBank/DDBJ databases">
        <authorList>
            <consortium name="DOE Joint Genome Institute"/>
            <person name="Ahrendt S."/>
            <person name="Riley R."/>
            <person name="Andreopoulos W."/>
            <person name="Labutti K."/>
            <person name="Pangilinan J."/>
            <person name="Ruiz-Duenas F.J."/>
            <person name="Barrasa J.M."/>
            <person name="Sanchez-Garcia M."/>
            <person name="Camarero S."/>
            <person name="Miyauchi S."/>
            <person name="Serrano A."/>
            <person name="Linde D."/>
            <person name="Babiker R."/>
            <person name="Drula E."/>
            <person name="Ayuso-Fernandez I."/>
            <person name="Pacheco R."/>
            <person name="Padilla G."/>
            <person name="Ferreira P."/>
            <person name="Barriuso J."/>
            <person name="Kellner H."/>
            <person name="Castanera R."/>
            <person name="Alfaro M."/>
            <person name="Ramirez L."/>
            <person name="Pisabarro A.G."/>
            <person name="Kuo A."/>
            <person name="Tritt A."/>
            <person name="Lipzen A."/>
            <person name="He G."/>
            <person name="Yan M."/>
            <person name="Ng V."/>
            <person name="Cullen D."/>
            <person name="Martin F."/>
            <person name="Rosso M.-N."/>
            <person name="Henrissat B."/>
            <person name="Hibbett D."/>
            <person name="Martinez A.T."/>
            <person name="Grigoriev I.V."/>
        </authorList>
    </citation>
    <scope>NUCLEOTIDE SEQUENCE</scope>
    <source>
        <strain evidence="2">ATCC 90797</strain>
    </source>
</reference>
<evidence type="ECO:0000313" key="4">
    <source>
        <dbReference type="Proteomes" id="UP000807025"/>
    </source>
</evidence>
<dbReference type="EMBL" id="MU155019">
    <property type="protein sequence ID" value="KAF9486679.1"/>
    <property type="molecule type" value="Genomic_DNA"/>
</dbReference>
<proteinExistence type="predicted"/>
<comment type="caution">
    <text evidence="2">The sequence shown here is derived from an EMBL/GenBank/DDBJ whole genome shotgun (WGS) entry which is preliminary data.</text>
</comment>
<dbReference type="AlphaFoldDB" id="A0A9P6D8C7"/>
<dbReference type="Proteomes" id="UP000807025">
    <property type="component" value="Unassembled WGS sequence"/>
</dbReference>
<accession>A0A9P6D8C7</accession>
<name>A0A9P6D8C7_PLEER</name>
<organism evidence="2 4">
    <name type="scientific">Pleurotus eryngii</name>
    <name type="common">Boletus of the steppes</name>
    <dbReference type="NCBI Taxonomy" id="5323"/>
    <lineage>
        <taxon>Eukaryota</taxon>
        <taxon>Fungi</taxon>
        <taxon>Dikarya</taxon>
        <taxon>Basidiomycota</taxon>
        <taxon>Agaricomycotina</taxon>
        <taxon>Agaricomycetes</taxon>
        <taxon>Agaricomycetidae</taxon>
        <taxon>Agaricales</taxon>
        <taxon>Pleurotineae</taxon>
        <taxon>Pleurotaceae</taxon>
        <taxon>Pleurotus</taxon>
    </lineage>
</organism>
<evidence type="ECO:0000313" key="2">
    <source>
        <dbReference type="EMBL" id="KAF9486670.1"/>
    </source>
</evidence>
<protein>
    <submittedName>
        <fullName evidence="2">Uncharacterized protein</fullName>
    </submittedName>
</protein>
<feature type="compositionally biased region" description="Polar residues" evidence="1">
    <location>
        <begin position="89"/>
        <end position="98"/>
    </location>
</feature>
<keyword evidence="4" id="KW-1185">Reference proteome</keyword>